<keyword evidence="5" id="KW-1185">Reference proteome</keyword>
<dbReference type="InterPro" id="IPR020904">
    <property type="entry name" value="Sc_DH/Rdtase_CS"/>
</dbReference>
<dbReference type="InterPro" id="IPR036291">
    <property type="entry name" value="NAD(P)-bd_dom_sf"/>
</dbReference>
<gene>
    <name evidence="4" type="ORF">LQ327_14990</name>
</gene>
<comment type="similarity">
    <text evidence="1 3">Belongs to the short-chain dehydrogenases/reductases (SDR) family.</text>
</comment>
<dbReference type="Pfam" id="PF00106">
    <property type="entry name" value="adh_short"/>
    <property type="match status" value="1"/>
</dbReference>
<dbReference type="SUPFAM" id="SSF51735">
    <property type="entry name" value="NAD(P)-binding Rossmann-fold domains"/>
    <property type="match status" value="1"/>
</dbReference>
<evidence type="ECO:0000256" key="1">
    <source>
        <dbReference type="ARBA" id="ARBA00006484"/>
    </source>
</evidence>
<proteinExistence type="inferred from homology"/>
<dbReference type="Gene3D" id="3.40.50.720">
    <property type="entry name" value="NAD(P)-binding Rossmann-like Domain"/>
    <property type="match status" value="1"/>
</dbReference>
<evidence type="ECO:0000313" key="5">
    <source>
        <dbReference type="Proteomes" id="UP001199469"/>
    </source>
</evidence>
<organism evidence="4 5">
    <name type="scientific">Actinomycetospora endophytica</name>
    <dbReference type="NCBI Taxonomy" id="2291215"/>
    <lineage>
        <taxon>Bacteria</taxon>
        <taxon>Bacillati</taxon>
        <taxon>Actinomycetota</taxon>
        <taxon>Actinomycetes</taxon>
        <taxon>Pseudonocardiales</taxon>
        <taxon>Pseudonocardiaceae</taxon>
        <taxon>Actinomycetospora</taxon>
    </lineage>
</organism>
<dbReference type="PROSITE" id="PS00061">
    <property type="entry name" value="ADH_SHORT"/>
    <property type="match status" value="1"/>
</dbReference>
<evidence type="ECO:0000256" key="3">
    <source>
        <dbReference type="RuleBase" id="RU000363"/>
    </source>
</evidence>
<dbReference type="NCBIfam" id="NF006119">
    <property type="entry name" value="PRK08264.1-5"/>
    <property type="match status" value="1"/>
</dbReference>
<dbReference type="PANTHER" id="PTHR43391:SF91">
    <property type="entry name" value="OS04G0390700 PROTEIN"/>
    <property type="match status" value="1"/>
</dbReference>
<dbReference type="PANTHER" id="PTHR43391">
    <property type="entry name" value="RETINOL DEHYDROGENASE-RELATED"/>
    <property type="match status" value="1"/>
</dbReference>
<protein>
    <submittedName>
        <fullName evidence="4">SDR family oxidoreductase</fullName>
    </submittedName>
</protein>
<dbReference type="RefSeq" id="WP_230734861.1">
    <property type="nucleotide sequence ID" value="NZ_JAJNDB010000002.1"/>
</dbReference>
<name>A0ABS8P9S6_9PSEU</name>
<dbReference type="EMBL" id="JAJNDB010000002">
    <property type="protein sequence ID" value="MCD2194677.1"/>
    <property type="molecule type" value="Genomic_DNA"/>
</dbReference>
<comment type="caution">
    <text evidence="4">The sequence shown here is derived from an EMBL/GenBank/DDBJ whole genome shotgun (WGS) entry which is preliminary data.</text>
</comment>
<reference evidence="4 5" key="1">
    <citation type="submission" date="2021-11" db="EMBL/GenBank/DDBJ databases">
        <title>Draft genome sequence of Actinomycetospora sp. SF1 isolated from the rhizosphere soil.</title>
        <authorList>
            <person name="Duangmal K."/>
            <person name="Chantavorakit T."/>
        </authorList>
    </citation>
    <scope>NUCLEOTIDE SEQUENCE [LARGE SCALE GENOMIC DNA]</scope>
    <source>
        <strain evidence="4 5">TBRC 5722</strain>
    </source>
</reference>
<dbReference type="PRINTS" id="PR00080">
    <property type="entry name" value="SDRFAMILY"/>
</dbReference>
<dbReference type="Proteomes" id="UP001199469">
    <property type="component" value="Unassembled WGS sequence"/>
</dbReference>
<keyword evidence="2" id="KW-0560">Oxidoreductase</keyword>
<evidence type="ECO:0000256" key="2">
    <source>
        <dbReference type="ARBA" id="ARBA00023002"/>
    </source>
</evidence>
<accession>A0ABS8P9S6</accession>
<dbReference type="InterPro" id="IPR002347">
    <property type="entry name" value="SDR_fam"/>
</dbReference>
<dbReference type="PRINTS" id="PR00081">
    <property type="entry name" value="GDHRDH"/>
</dbReference>
<sequence>MRIAGSTALVTGAGRGLGATLVEALLARGAATVYAGARDPRDAENKDPRVIPLRLDVTDPASVRGAAERAGDVDLLINNAGIAGNGSLLTGDPERARAELETNFWGPVTVLRAFAPVLARNGGGAVVNVLSALSWLTSPLTGSYSASKAAAWSFTGSARAELRGQGTQVVGVHLGYMDTDMVAHLDVPKIAPEDVARQTLDAVEDGGEEVLADLPSERAKVALSGKPAGLEL</sequence>
<evidence type="ECO:0000313" key="4">
    <source>
        <dbReference type="EMBL" id="MCD2194677.1"/>
    </source>
</evidence>